<evidence type="ECO:0000313" key="3">
    <source>
        <dbReference type="Proteomes" id="UP000242381"/>
    </source>
</evidence>
<dbReference type="EMBL" id="KV921302">
    <property type="protein sequence ID" value="ORE19949.1"/>
    <property type="molecule type" value="Genomic_DNA"/>
</dbReference>
<keyword evidence="1" id="KW-0812">Transmembrane</keyword>
<keyword evidence="1" id="KW-1133">Transmembrane helix</keyword>
<dbReference type="Proteomes" id="UP000242381">
    <property type="component" value="Unassembled WGS sequence"/>
</dbReference>
<evidence type="ECO:0000256" key="1">
    <source>
        <dbReference type="SAM" id="Phobius"/>
    </source>
</evidence>
<keyword evidence="1" id="KW-0472">Membrane</keyword>
<accession>A0A1X0S702</accession>
<protein>
    <submittedName>
        <fullName evidence="2">Uncharacterized protein</fullName>
    </submittedName>
</protein>
<evidence type="ECO:0000313" key="2">
    <source>
        <dbReference type="EMBL" id="ORE19949.1"/>
    </source>
</evidence>
<sequence length="107" mass="12623">MAVQTSLFQEFCKQNEAFMFAFDLLKLAKETETRTPAFFRSYFARFLLISILLTESINFFIKTTLLYNCQLLRQVLAMIMLSAVYHFTFLITEFKVDRSECKALFLT</sequence>
<feature type="transmembrane region" description="Helical" evidence="1">
    <location>
        <begin position="42"/>
        <end position="61"/>
    </location>
</feature>
<feature type="transmembrane region" description="Helical" evidence="1">
    <location>
        <begin position="73"/>
        <end position="92"/>
    </location>
</feature>
<proteinExistence type="predicted"/>
<organism evidence="2 3">
    <name type="scientific">Rhizopus microsporus</name>
    <dbReference type="NCBI Taxonomy" id="58291"/>
    <lineage>
        <taxon>Eukaryota</taxon>
        <taxon>Fungi</taxon>
        <taxon>Fungi incertae sedis</taxon>
        <taxon>Mucoromycota</taxon>
        <taxon>Mucoromycotina</taxon>
        <taxon>Mucoromycetes</taxon>
        <taxon>Mucorales</taxon>
        <taxon>Mucorineae</taxon>
        <taxon>Rhizopodaceae</taxon>
        <taxon>Rhizopus</taxon>
    </lineage>
</organism>
<gene>
    <name evidence="2" type="ORF">BCV71DRAFT_226067</name>
</gene>
<reference evidence="2 3" key="1">
    <citation type="journal article" date="2016" name="Proc. Natl. Acad. Sci. U.S.A.">
        <title>Lipid metabolic changes in an early divergent fungus govern the establishment of a mutualistic symbiosis with endobacteria.</title>
        <authorList>
            <person name="Lastovetsky O.A."/>
            <person name="Gaspar M.L."/>
            <person name="Mondo S.J."/>
            <person name="LaButti K.M."/>
            <person name="Sandor L."/>
            <person name="Grigoriev I.V."/>
            <person name="Henry S.A."/>
            <person name="Pawlowska T.E."/>
        </authorList>
    </citation>
    <scope>NUCLEOTIDE SEQUENCE [LARGE SCALE GENOMIC DNA]</scope>
    <source>
        <strain evidence="2 3">ATCC 11559</strain>
    </source>
</reference>
<dbReference type="AlphaFoldDB" id="A0A1X0S702"/>
<name>A0A1X0S702_RHIZD</name>